<feature type="compositionally biased region" description="Basic and acidic residues" evidence="1">
    <location>
        <begin position="525"/>
        <end position="536"/>
    </location>
</feature>
<name>A0A8B8EH15_CRAVI</name>
<feature type="region of interest" description="Disordered" evidence="1">
    <location>
        <begin position="234"/>
        <end position="976"/>
    </location>
</feature>
<feature type="compositionally biased region" description="Basic and acidic residues" evidence="1">
    <location>
        <begin position="653"/>
        <end position="672"/>
    </location>
</feature>
<feature type="compositionally biased region" description="Polar residues" evidence="1">
    <location>
        <begin position="863"/>
        <end position="877"/>
    </location>
</feature>
<feature type="region of interest" description="Disordered" evidence="1">
    <location>
        <begin position="48"/>
        <end position="212"/>
    </location>
</feature>
<organism evidence="2 3">
    <name type="scientific">Crassostrea virginica</name>
    <name type="common">Eastern oyster</name>
    <dbReference type="NCBI Taxonomy" id="6565"/>
    <lineage>
        <taxon>Eukaryota</taxon>
        <taxon>Metazoa</taxon>
        <taxon>Spiralia</taxon>
        <taxon>Lophotrochozoa</taxon>
        <taxon>Mollusca</taxon>
        <taxon>Bivalvia</taxon>
        <taxon>Autobranchia</taxon>
        <taxon>Pteriomorphia</taxon>
        <taxon>Ostreida</taxon>
        <taxon>Ostreoidea</taxon>
        <taxon>Ostreidae</taxon>
        <taxon>Crassostrea</taxon>
    </lineage>
</organism>
<proteinExistence type="predicted"/>
<feature type="compositionally biased region" description="Basic and acidic residues" evidence="1">
    <location>
        <begin position="713"/>
        <end position="722"/>
    </location>
</feature>
<feature type="compositionally biased region" description="Basic and acidic residues" evidence="1">
    <location>
        <begin position="275"/>
        <end position="286"/>
    </location>
</feature>
<feature type="compositionally biased region" description="Basic and acidic residues" evidence="1">
    <location>
        <begin position="452"/>
        <end position="466"/>
    </location>
</feature>
<evidence type="ECO:0000313" key="2">
    <source>
        <dbReference type="Proteomes" id="UP000694844"/>
    </source>
</evidence>
<feature type="compositionally biased region" description="Polar residues" evidence="1">
    <location>
        <begin position="362"/>
        <end position="371"/>
    </location>
</feature>
<evidence type="ECO:0000256" key="1">
    <source>
        <dbReference type="SAM" id="MobiDB-lite"/>
    </source>
</evidence>
<keyword evidence="2" id="KW-1185">Reference proteome</keyword>
<feature type="compositionally biased region" description="Basic and acidic residues" evidence="1">
    <location>
        <begin position="182"/>
        <end position="197"/>
    </location>
</feature>
<reference evidence="3" key="1">
    <citation type="submission" date="2025-08" db="UniProtKB">
        <authorList>
            <consortium name="RefSeq"/>
        </authorList>
    </citation>
    <scope>IDENTIFICATION</scope>
    <source>
        <tissue evidence="3">Whole sample</tissue>
    </source>
</reference>
<gene>
    <name evidence="3" type="primary">LOC111134198</name>
</gene>
<dbReference type="OrthoDB" id="6127189at2759"/>
<feature type="compositionally biased region" description="Acidic residues" evidence="1">
    <location>
        <begin position="100"/>
        <end position="110"/>
    </location>
</feature>
<feature type="compositionally biased region" description="Acidic residues" evidence="1">
    <location>
        <begin position="69"/>
        <end position="85"/>
    </location>
</feature>
<evidence type="ECO:0000313" key="3">
    <source>
        <dbReference type="RefSeq" id="XP_022338748.1"/>
    </source>
</evidence>
<feature type="compositionally biased region" description="Basic and acidic residues" evidence="1">
    <location>
        <begin position="547"/>
        <end position="559"/>
    </location>
</feature>
<feature type="compositionally biased region" description="Basic and acidic residues" evidence="1">
    <location>
        <begin position="396"/>
        <end position="421"/>
    </location>
</feature>
<protein>
    <submittedName>
        <fullName evidence="3">Neurofilament heavy polypeptide-like</fullName>
    </submittedName>
</protein>
<feature type="compositionally biased region" description="Basic and acidic residues" evidence="1">
    <location>
        <begin position="740"/>
        <end position="756"/>
    </location>
</feature>
<dbReference type="RefSeq" id="XP_022338748.1">
    <property type="nucleotide sequence ID" value="XM_022483040.1"/>
</dbReference>
<sequence>MAEQPRAHLNRSMEKSFEDLLTGLDDDLEPDIDDLFTNYDHLPEKVTDSTLNAMAFQTVPKSPSPASPPEEEEEKPQTEDEDVDQEIQLPRAAKNTDPGIESESEDEDDEHGQLEFVSSTQEREDAVYDASKLILPTVGESSTDNTLLENVELEDEEDEEEDVERGREGEEEEEEEEEDMEDQNHSKEEERRTDQKDLTLFSGLDHDDSDPDIDKLVAECDFLPETVTDKTINAMVDRNRPLVKSYAQSQEKQKEEQDDEESMETDSGSEDSPEPEVKLRIQKEASLDFSVLEPDSNHLGVDIGKQKTDLRKRGSLAKRRKPTRSTVRSTLLSGEEAMFQDSTEPKTETVDKKGDEDDVFGQRSSTSSVEGTPTSPPAKKPSKVMVPLPGFGGPKPELRKRSEEQHEAEMAVDEPKKKDFRSYGVKLPVPQVSRTSETDETLNKPVLRKVPRKDSVEKQEEEKHYDVSSLKSVKKEERDSKIDSESDKFFEKPSLRQVSKDDYKDKTASDMTFEKPALKTVSRQSPEKSNESEMKFEIPALKQVSRKRSESNKSEKENESIFSKPSLKATPKPPEEKSAPTTPKTPEPKTFELPSLRPTPKADRGKPVDTQQDSGSFEKPALRNVSRRLETKSSEETSSFEKPTLRNVAKPPLPEKRISIAEDESEEKHRFDVPALRMVPKDARPTETLRNVARPEKESEVESIRRPSLKSTPRKEQIKMEEGNETPSWLKNMKLRKTKSQADEINKVGESKERPEWLQTASEKGEKALESLNSKENITKTSSDKKVPWLSRDNLKKTPTPLQENNDNSHSNHEETRKRLSSVETNGDLDRPSRERTPSKNDAPRENYVPSWQKAPDNRHKSNPNLNFITPSTSSEVTPDWKKVLAEKRKNRRDSDTPVKQAPADGQETGLPPWKKELATRGMKPSAPVRGVASAESKKTEPEWKQKADEKRQRIITHFKPDPDDEEQKQDCLIKP</sequence>
<feature type="compositionally biased region" description="Basic residues" evidence="1">
    <location>
        <begin position="313"/>
        <end position="323"/>
    </location>
</feature>
<dbReference type="KEGG" id="cvn:111134198"/>
<feature type="compositionally biased region" description="Basic and acidic residues" evidence="1">
    <location>
        <begin position="679"/>
        <end position="705"/>
    </location>
</feature>
<feature type="compositionally biased region" description="Polar residues" evidence="1">
    <location>
        <begin position="771"/>
        <end position="781"/>
    </location>
</feature>
<feature type="compositionally biased region" description="Basic and acidic residues" evidence="1">
    <location>
        <begin position="343"/>
        <end position="355"/>
    </location>
</feature>
<feature type="compositionally biased region" description="Basic and acidic residues" evidence="1">
    <location>
        <begin position="879"/>
        <end position="897"/>
    </location>
</feature>
<accession>A0A8B8EH15</accession>
<feature type="compositionally biased region" description="Basic and acidic residues" evidence="1">
    <location>
        <begin position="936"/>
        <end position="953"/>
    </location>
</feature>
<feature type="compositionally biased region" description="Acidic residues" evidence="1">
    <location>
        <begin position="256"/>
        <end position="274"/>
    </location>
</feature>
<feature type="compositionally biased region" description="Basic and acidic residues" evidence="1">
    <location>
        <begin position="473"/>
        <end position="517"/>
    </location>
</feature>
<dbReference type="GeneID" id="111134198"/>
<feature type="compositionally biased region" description="Basic and acidic residues" evidence="1">
    <location>
        <begin position="828"/>
        <end position="845"/>
    </location>
</feature>
<dbReference type="Proteomes" id="UP000694844">
    <property type="component" value="Chromosome 5"/>
</dbReference>
<feature type="compositionally biased region" description="Acidic residues" evidence="1">
    <location>
        <begin position="151"/>
        <end position="181"/>
    </location>
</feature>
<dbReference type="AlphaFoldDB" id="A0A8B8EH15"/>